<organism evidence="3 4">
    <name type="scientific">Actinomadura fulvescens</name>
    <dbReference type="NCBI Taxonomy" id="46160"/>
    <lineage>
        <taxon>Bacteria</taxon>
        <taxon>Bacillati</taxon>
        <taxon>Actinomycetota</taxon>
        <taxon>Actinomycetes</taxon>
        <taxon>Streptosporangiales</taxon>
        <taxon>Thermomonosporaceae</taxon>
        <taxon>Actinomadura</taxon>
    </lineage>
</organism>
<keyword evidence="4" id="KW-1185">Reference proteome</keyword>
<proteinExistence type="predicted"/>
<feature type="compositionally biased region" description="Basic and acidic residues" evidence="1">
    <location>
        <begin position="61"/>
        <end position="73"/>
    </location>
</feature>
<accession>A0ABN3Q752</accession>
<evidence type="ECO:0000256" key="2">
    <source>
        <dbReference type="SAM" id="Phobius"/>
    </source>
</evidence>
<feature type="region of interest" description="Disordered" evidence="1">
    <location>
        <begin position="61"/>
        <end position="87"/>
    </location>
</feature>
<evidence type="ECO:0000313" key="3">
    <source>
        <dbReference type="EMBL" id="GAA2618919.1"/>
    </source>
</evidence>
<comment type="caution">
    <text evidence="3">The sequence shown here is derived from an EMBL/GenBank/DDBJ whole genome shotgun (WGS) entry which is preliminary data.</text>
</comment>
<reference evidence="3 4" key="1">
    <citation type="journal article" date="2019" name="Int. J. Syst. Evol. Microbiol.">
        <title>The Global Catalogue of Microorganisms (GCM) 10K type strain sequencing project: providing services to taxonomists for standard genome sequencing and annotation.</title>
        <authorList>
            <consortium name="The Broad Institute Genomics Platform"/>
            <consortium name="The Broad Institute Genome Sequencing Center for Infectious Disease"/>
            <person name="Wu L."/>
            <person name="Ma J."/>
        </authorList>
    </citation>
    <scope>NUCLEOTIDE SEQUENCE [LARGE SCALE GENOMIC DNA]</scope>
    <source>
        <strain evidence="3 4">JCM 6833</strain>
    </source>
</reference>
<name>A0ABN3Q752_9ACTN</name>
<dbReference type="Proteomes" id="UP001501509">
    <property type="component" value="Unassembled WGS sequence"/>
</dbReference>
<protein>
    <submittedName>
        <fullName evidence="3">Uncharacterized protein</fullName>
    </submittedName>
</protein>
<keyword evidence="2" id="KW-0812">Transmembrane</keyword>
<evidence type="ECO:0000313" key="4">
    <source>
        <dbReference type="Proteomes" id="UP001501509"/>
    </source>
</evidence>
<keyword evidence="2" id="KW-0472">Membrane</keyword>
<keyword evidence="2" id="KW-1133">Transmembrane helix</keyword>
<dbReference type="EMBL" id="BAAATD010000009">
    <property type="protein sequence ID" value="GAA2618919.1"/>
    <property type="molecule type" value="Genomic_DNA"/>
</dbReference>
<gene>
    <name evidence="3" type="ORF">GCM10010411_63140</name>
</gene>
<sequence>MVAAALVVAETHGGHGGIGPVRELVLAGAATVTLAAVFRAIISSVRRYAYLDGVRDTVKAQRQREQQDDKEQEAASVVRFPRTGSHH</sequence>
<feature type="transmembrane region" description="Helical" evidence="2">
    <location>
        <begin position="23"/>
        <end position="42"/>
    </location>
</feature>
<evidence type="ECO:0000256" key="1">
    <source>
        <dbReference type="SAM" id="MobiDB-lite"/>
    </source>
</evidence>